<keyword evidence="1" id="KW-0472">Membrane</keyword>
<comment type="caution">
    <text evidence="2">The sequence shown here is derived from an EMBL/GenBank/DDBJ whole genome shotgun (WGS) entry which is preliminary data.</text>
</comment>
<dbReference type="AlphaFoldDB" id="A0A6B0GQK3"/>
<keyword evidence="1" id="KW-1133">Transmembrane helix</keyword>
<evidence type="ECO:0000313" key="3">
    <source>
        <dbReference type="Proteomes" id="UP000451471"/>
    </source>
</evidence>
<evidence type="ECO:0000256" key="1">
    <source>
        <dbReference type="SAM" id="Phobius"/>
    </source>
</evidence>
<dbReference type="InterPro" id="IPR055947">
    <property type="entry name" value="DUF7525"/>
</dbReference>
<proteinExistence type="predicted"/>
<keyword evidence="3" id="KW-1185">Reference proteome</keyword>
<dbReference type="Proteomes" id="UP000451471">
    <property type="component" value="Unassembled WGS sequence"/>
</dbReference>
<reference evidence="2 3" key="1">
    <citation type="submission" date="2019-12" db="EMBL/GenBank/DDBJ databases">
        <title>Halocatena pleomorpha gen. nov. sp. nov., an extremely halophilic archaeon of family Halobacteriaceae isolated from saltpan soil.</title>
        <authorList>
            <person name="Pal Y."/>
            <person name="Verma A."/>
            <person name="Krishnamurthi S."/>
            <person name="Kumar P."/>
        </authorList>
    </citation>
    <scope>NUCLEOTIDE SEQUENCE [LARGE SCALE GENOMIC DNA]</scope>
    <source>
        <strain evidence="2 3">JCM 16495</strain>
    </source>
</reference>
<accession>A0A6B0GQK3</accession>
<name>A0A6B0GQK3_9EURY</name>
<feature type="transmembrane region" description="Helical" evidence="1">
    <location>
        <begin position="12"/>
        <end position="33"/>
    </location>
</feature>
<dbReference type="RefSeq" id="WP_158205535.1">
    <property type="nucleotide sequence ID" value="NZ_WSZK01000027.1"/>
</dbReference>
<gene>
    <name evidence="2" type="ORF">GQS65_15490</name>
</gene>
<feature type="transmembrane region" description="Helical" evidence="1">
    <location>
        <begin position="39"/>
        <end position="61"/>
    </location>
</feature>
<protein>
    <submittedName>
        <fullName evidence="2">Uncharacterized protein</fullName>
    </submittedName>
</protein>
<sequence length="62" mass="6093">MEASVGSDMSLGLGLLFGALGVGGALVMLVAAFDGMKVLSGWGFAAAMLAAGLLITVLHLAE</sequence>
<dbReference type="Pfam" id="PF24369">
    <property type="entry name" value="DUF7525"/>
    <property type="match status" value="1"/>
</dbReference>
<keyword evidence="1" id="KW-0812">Transmembrane</keyword>
<evidence type="ECO:0000313" key="2">
    <source>
        <dbReference type="EMBL" id="MWG35869.1"/>
    </source>
</evidence>
<organism evidence="2 3">
    <name type="scientific">Halomarina oriensis</name>
    <dbReference type="NCBI Taxonomy" id="671145"/>
    <lineage>
        <taxon>Archaea</taxon>
        <taxon>Methanobacteriati</taxon>
        <taxon>Methanobacteriota</taxon>
        <taxon>Stenosarchaea group</taxon>
        <taxon>Halobacteria</taxon>
        <taxon>Halobacteriales</taxon>
        <taxon>Natronomonadaceae</taxon>
        <taxon>Halomarina</taxon>
    </lineage>
</organism>
<dbReference type="EMBL" id="WSZK01000027">
    <property type="protein sequence ID" value="MWG35869.1"/>
    <property type="molecule type" value="Genomic_DNA"/>
</dbReference>